<dbReference type="EMBL" id="AAXW01000053">
    <property type="protein sequence ID" value="EAZ89126.1"/>
    <property type="molecule type" value="Genomic_DNA"/>
</dbReference>
<proteinExistence type="predicted"/>
<evidence type="ECO:0000313" key="2">
    <source>
        <dbReference type="Proteomes" id="UP000003781"/>
    </source>
</evidence>
<dbReference type="AlphaFoldDB" id="A3IWL5"/>
<protein>
    <submittedName>
        <fullName evidence="1">Uncharacterized protein</fullName>
    </submittedName>
</protein>
<accession>A3IWL5</accession>
<dbReference type="eggNOG" id="COG0286">
    <property type="taxonomic scope" value="Bacteria"/>
</dbReference>
<keyword evidence="2" id="KW-1185">Reference proteome</keyword>
<reference evidence="1 2" key="1">
    <citation type="submission" date="2007-03" db="EMBL/GenBank/DDBJ databases">
        <authorList>
            <person name="Stal L."/>
            <person name="Ferriera S."/>
            <person name="Johnson J."/>
            <person name="Kravitz S."/>
            <person name="Beeson K."/>
            <person name="Sutton G."/>
            <person name="Rogers Y.-H."/>
            <person name="Friedman R."/>
            <person name="Frazier M."/>
            <person name="Venter J.C."/>
        </authorList>
    </citation>
    <scope>NUCLEOTIDE SEQUENCE [LARGE SCALE GENOMIC DNA]</scope>
    <source>
        <strain evidence="1 2">CCY0110</strain>
    </source>
</reference>
<comment type="caution">
    <text evidence="1">The sequence shown here is derived from an EMBL/GenBank/DDBJ whole genome shotgun (WGS) entry which is preliminary data.</text>
</comment>
<evidence type="ECO:0000313" key="1">
    <source>
        <dbReference type="EMBL" id="EAZ89126.1"/>
    </source>
</evidence>
<sequence>MNPLATYFRNLYEIYSTGTGVKETSYYGSLETLLNDVGKTLKPKVRCIINLKN</sequence>
<dbReference type="Proteomes" id="UP000003781">
    <property type="component" value="Unassembled WGS sequence"/>
</dbReference>
<gene>
    <name evidence="1" type="ORF">CY0110_12042</name>
</gene>
<organism evidence="1 2">
    <name type="scientific">Crocosphaera chwakensis CCY0110</name>
    <dbReference type="NCBI Taxonomy" id="391612"/>
    <lineage>
        <taxon>Bacteria</taxon>
        <taxon>Bacillati</taxon>
        <taxon>Cyanobacteriota</taxon>
        <taxon>Cyanophyceae</taxon>
        <taxon>Oscillatoriophycideae</taxon>
        <taxon>Chroococcales</taxon>
        <taxon>Aphanothecaceae</taxon>
        <taxon>Crocosphaera</taxon>
        <taxon>Crocosphaera chwakensis</taxon>
    </lineage>
</organism>
<name>A3IWL5_9CHRO</name>